<protein>
    <submittedName>
        <fullName evidence="7">Rne/Rng family ribonuclease</fullName>
    </submittedName>
</protein>
<dbReference type="Pfam" id="PF10150">
    <property type="entry name" value="RNase_E_G"/>
    <property type="match status" value="1"/>
</dbReference>
<evidence type="ECO:0000313" key="7">
    <source>
        <dbReference type="EMBL" id="MBS5520027.1"/>
    </source>
</evidence>
<dbReference type="GO" id="GO:0046872">
    <property type="term" value="F:metal ion binding"/>
    <property type="evidence" value="ECO:0007669"/>
    <property type="project" value="UniProtKB-KW"/>
</dbReference>
<keyword evidence="5" id="KW-0694">RNA-binding</keyword>
<comment type="cofactor">
    <cofactor evidence="1">
        <name>Mg(2+)</name>
        <dbReference type="ChEBI" id="CHEBI:18420"/>
    </cofactor>
</comment>
<dbReference type="PANTHER" id="PTHR30001:SF0">
    <property type="entry name" value="RIBONUCLEASE G"/>
    <property type="match status" value="1"/>
</dbReference>
<reference evidence="7" key="1">
    <citation type="submission" date="2021-02" db="EMBL/GenBank/DDBJ databases">
        <title>Infant gut strain persistence is associated with maternal origin, phylogeny, and functional potential including surface adhesion and iron acquisition.</title>
        <authorList>
            <person name="Lou Y.C."/>
        </authorList>
    </citation>
    <scope>NUCLEOTIDE SEQUENCE</scope>
    <source>
        <strain evidence="7">L3_106_000M1_dasL3_106_000M1_concoct_15</strain>
    </source>
</reference>
<evidence type="ECO:0000259" key="6">
    <source>
        <dbReference type="SMART" id="SM00316"/>
    </source>
</evidence>
<evidence type="ECO:0000256" key="2">
    <source>
        <dbReference type="ARBA" id="ARBA00022723"/>
    </source>
</evidence>
<feature type="domain" description="S1 motif" evidence="6">
    <location>
        <begin position="36"/>
        <end position="122"/>
    </location>
</feature>
<dbReference type="GO" id="GO:0004540">
    <property type="term" value="F:RNA nuclease activity"/>
    <property type="evidence" value="ECO:0007669"/>
    <property type="project" value="InterPro"/>
</dbReference>
<evidence type="ECO:0000256" key="3">
    <source>
        <dbReference type="ARBA" id="ARBA00022801"/>
    </source>
</evidence>
<evidence type="ECO:0000256" key="1">
    <source>
        <dbReference type="ARBA" id="ARBA00001946"/>
    </source>
</evidence>
<accession>A0A943I4L3</accession>
<dbReference type="CDD" id="cd04453">
    <property type="entry name" value="S1_RNase_E"/>
    <property type="match status" value="1"/>
</dbReference>
<dbReference type="GO" id="GO:0003723">
    <property type="term" value="F:RNA binding"/>
    <property type="evidence" value="ECO:0007669"/>
    <property type="project" value="UniProtKB-KW"/>
</dbReference>
<keyword evidence="2" id="KW-0479">Metal-binding</keyword>
<sequence length="468" mass="52941">MTAIFVSVKPEETRMGLVFDSKLRDFAVERRGEGNLVGNIYRGRVSNVVPGIQAAFIDLNVGKNGFLTLHKQDHLTEGQMLLVQVIKDCRGTKGPGVTQNVTLPGRYIVLEPFGSRISLSRKITCKSLRIRLRALVQKSLPEGMGVVIRTAAAKAADEEIENDLRQLLASWQVLLRRSKVGRGPQLLYRELDLSIRMIRDYVTKDVRKIIVDDEATYHTVEELLQDMGLTEIRTEWYQEKEDLFTHYGLNEEIASISDRVVPLPGGGSLVFDYTEAMTVIDVNSGHYSTGSDREETSLATNREAALEIARQLRLRDIGGIIVADFIDMDRKEEQEEILDLLRREFAMDRMKPRVMGMTALNLVEMTRMKARRNLFGTVYTTCPMCQGSGRVESPETVYVEIRRRLRSLYLDHAMARSLVLSVHPLVEEWLRLHGMKDMEQEFGAKIRLVSNPSLAVGVFTLLNAPDGD</sequence>
<evidence type="ECO:0000256" key="5">
    <source>
        <dbReference type="ARBA" id="ARBA00022884"/>
    </source>
</evidence>
<dbReference type="Proteomes" id="UP000754226">
    <property type="component" value="Unassembled WGS sequence"/>
</dbReference>
<gene>
    <name evidence="7" type="ORF">KHX13_06845</name>
</gene>
<keyword evidence="4" id="KW-0460">Magnesium</keyword>
<proteinExistence type="predicted"/>
<dbReference type="PANTHER" id="PTHR30001">
    <property type="entry name" value="RIBONUCLEASE"/>
    <property type="match status" value="1"/>
</dbReference>
<dbReference type="Gene3D" id="2.40.50.140">
    <property type="entry name" value="Nucleic acid-binding proteins"/>
    <property type="match status" value="1"/>
</dbReference>
<dbReference type="InterPro" id="IPR012340">
    <property type="entry name" value="NA-bd_OB-fold"/>
</dbReference>
<evidence type="ECO:0000256" key="4">
    <source>
        <dbReference type="ARBA" id="ARBA00022842"/>
    </source>
</evidence>
<dbReference type="GO" id="GO:0006364">
    <property type="term" value="P:rRNA processing"/>
    <property type="evidence" value="ECO:0007669"/>
    <property type="project" value="TreeGrafter"/>
</dbReference>
<dbReference type="InterPro" id="IPR019307">
    <property type="entry name" value="RNA-bd_AU-1/RNase_E/G"/>
</dbReference>
<dbReference type="Gene3D" id="3.40.1260.20">
    <property type="entry name" value="Ribonuclease E, catalytic domain"/>
    <property type="match status" value="1"/>
</dbReference>
<keyword evidence="3" id="KW-0378">Hydrolase</keyword>
<dbReference type="GO" id="GO:0005737">
    <property type="term" value="C:cytoplasm"/>
    <property type="evidence" value="ECO:0007669"/>
    <property type="project" value="TreeGrafter"/>
</dbReference>
<dbReference type="AlphaFoldDB" id="A0A943I4L3"/>
<comment type="caution">
    <text evidence="7">The sequence shown here is derived from an EMBL/GenBank/DDBJ whole genome shotgun (WGS) entry which is preliminary data.</text>
</comment>
<dbReference type="SUPFAM" id="SSF50249">
    <property type="entry name" value="Nucleic acid-binding proteins"/>
    <property type="match status" value="1"/>
</dbReference>
<dbReference type="InterPro" id="IPR004659">
    <property type="entry name" value="RNase_E/G"/>
</dbReference>
<dbReference type="InterPro" id="IPR003029">
    <property type="entry name" value="S1_domain"/>
</dbReference>
<name>A0A943I4L3_9FIRM</name>
<dbReference type="NCBIfam" id="TIGR00757">
    <property type="entry name" value="RNaseEG"/>
    <property type="match status" value="1"/>
</dbReference>
<organism evidence="7 8">
    <name type="scientific">Acidaminococcus intestini</name>
    <dbReference type="NCBI Taxonomy" id="187327"/>
    <lineage>
        <taxon>Bacteria</taxon>
        <taxon>Bacillati</taxon>
        <taxon>Bacillota</taxon>
        <taxon>Negativicutes</taxon>
        <taxon>Acidaminococcales</taxon>
        <taxon>Acidaminococcaceae</taxon>
        <taxon>Acidaminococcus</taxon>
    </lineage>
</organism>
<evidence type="ECO:0000313" key="8">
    <source>
        <dbReference type="Proteomes" id="UP000754226"/>
    </source>
</evidence>
<dbReference type="SMART" id="SM00316">
    <property type="entry name" value="S1"/>
    <property type="match status" value="1"/>
</dbReference>
<dbReference type="GO" id="GO:0016787">
    <property type="term" value="F:hydrolase activity"/>
    <property type="evidence" value="ECO:0007669"/>
    <property type="project" value="UniProtKB-KW"/>
</dbReference>
<dbReference type="EMBL" id="JAGZCZ010000007">
    <property type="protein sequence ID" value="MBS5520027.1"/>
    <property type="molecule type" value="Genomic_DNA"/>
</dbReference>